<organism evidence="4 5">
    <name type="scientific">Pogonomyrmex barbatus</name>
    <name type="common">red harvester ant</name>
    <dbReference type="NCBI Taxonomy" id="144034"/>
    <lineage>
        <taxon>Eukaryota</taxon>
        <taxon>Metazoa</taxon>
        <taxon>Ecdysozoa</taxon>
        <taxon>Arthropoda</taxon>
        <taxon>Hexapoda</taxon>
        <taxon>Insecta</taxon>
        <taxon>Pterygota</taxon>
        <taxon>Neoptera</taxon>
        <taxon>Endopterygota</taxon>
        <taxon>Hymenoptera</taxon>
        <taxon>Apocrita</taxon>
        <taxon>Aculeata</taxon>
        <taxon>Formicoidea</taxon>
        <taxon>Formicidae</taxon>
        <taxon>Myrmicinae</taxon>
        <taxon>Pogonomyrmex</taxon>
    </lineage>
</organism>
<evidence type="ECO:0000313" key="4">
    <source>
        <dbReference type="Proteomes" id="UP000504615"/>
    </source>
</evidence>
<dbReference type="InterPro" id="IPR004279">
    <property type="entry name" value="Perilipin"/>
</dbReference>
<dbReference type="GO" id="GO:0005829">
    <property type="term" value="C:cytosol"/>
    <property type="evidence" value="ECO:0007669"/>
    <property type="project" value="TreeGrafter"/>
</dbReference>
<comment type="similarity">
    <text evidence="2">Belongs to the perilipin family.</text>
</comment>
<dbReference type="PANTHER" id="PTHR14024:SF49">
    <property type="entry name" value="LIPID STORAGE DROPLETS SURFACE-BINDING PROTEIN 1"/>
    <property type="match status" value="1"/>
</dbReference>
<evidence type="ECO:0000256" key="2">
    <source>
        <dbReference type="ARBA" id="ARBA00006311"/>
    </source>
</evidence>
<dbReference type="OrthoDB" id="376826at2759"/>
<keyword evidence="4" id="KW-1185">Reference proteome</keyword>
<dbReference type="AlphaFoldDB" id="A0A6I9WUF4"/>
<dbReference type="PANTHER" id="PTHR14024">
    <property type="entry name" value="PERILIPIN"/>
    <property type="match status" value="1"/>
</dbReference>
<proteinExistence type="inferred from homology"/>
<dbReference type="RefSeq" id="XP_011647850.1">
    <property type="nucleotide sequence ID" value="XM_011649548.2"/>
</dbReference>
<dbReference type="GO" id="GO:0010890">
    <property type="term" value="P:positive regulation of triglyceride storage"/>
    <property type="evidence" value="ECO:0007669"/>
    <property type="project" value="TreeGrafter"/>
</dbReference>
<dbReference type="Pfam" id="PF03036">
    <property type="entry name" value="Perilipin"/>
    <property type="match status" value="1"/>
</dbReference>
<keyword evidence="3" id="KW-0551">Lipid droplet</keyword>
<dbReference type="KEGG" id="pbar:105433997"/>
<comment type="subcellular location">
    <subcellularLocation>
        <location evidence="1">Lipid droplet</location>
    </subcellularLocation>
</comment>
<evidence type="ECO:0000256" key="1">
    <source>
        <dbReference type="ARBA" id="ARBA00004502"/>
    </source>
</evidence>
<dbReference type="GO" id="GO:0005811">
    <property type="term" value="C:lipid droplet"/>
    <property type="evidence" value="ECO:0007669"/>
    <property type="project" value="UniProtKB-SubCell"/>
</dbReference>
<dbReference type="Proteomes" id="UP000504615">
    <property type="component" value="Unplaced"/>
</dbReference>
<dbReference type="GeneID" id="105433997"/>
<name>A0A6I9WUF4_9HYME</name>
<gene>
    <name evidence="5" type="primary">LOC105433997</name>
</gene>
<dbReference type="GO" id="GO:0019915">
    <property type="term" value="P:lipid storage"/>
    <property type="evidence" value="ECO:0007669"/>
    <property type="project" value="TreeGrafter"/>
</dbReference>
<evidence type="ECO:0000256" key="3">
    <source>
        <dbReference type="ARBA" id="ARBA00022677"/>
    </source>
</evidence>
<sequence length="196" mass="20988">MADSETSREISETLSAIVRIAYRQSSIMCGTHDPIAPVNDAAANAGDADARGMECTRRLLGLPLFATVTSAFCGAYTAVRGSHESVATILGYVENGMHTSLDFASPVTDKVAGILETPLKAVDSAMCASLDFVEEKIPSVKLPPGQIYENMKDSVRNIFTSAFEVLRPLFGGPKNRIEDLSIASETAQKEIRKVSS</sequence>
<evidence type="ECO:0000313" key="5">
    <source>
        <dbReference type="RefSeq" id="XP_011647850.1"/>
    </source>
</evidence>
<accession>A0A6I9WUF4</accession>
<protein>
    <submittedName>
        <fullName evidence="5">Uncharacterized protein LOC105433997</fullName>
    </submittedName>
</protein>
<reference evidence="5" key="1">
    <citation type="submission" date="2025-08" db="UniProtKB">
        <authorList>
            <consortium name="RefSeq"/>
        </authorList>
    </citation>
    <scope>IDENTIFICATION</scope>
</reference>